<sequence>MSTSRRGADKPRYKKPKQDVGRTDFDDWLVASFEAEGPFTALVILVRIGPLEVAPLASTFLSVIGAEIRWPEIVALFGGSGHKWDGAAFFPVLDAGGPLLNAEARARLRALEARVREDRLTLNDGHFFDTWGRRLKVEEATPN</sequence>
<dbReference type="AlphaFoldDB" id="A0A4R3LQ73"/>
<accession>A0A4R3LQ73</accession>
<dbReference type="RefSeq" id="WP_245504767.1">
    <property type="nucleotide sequence ID" value="NZ_SMAI01000012.1"/>
</dbReference>
<dbReference type="Proteomes" id="UP000294664">
    <property type="component" value="Unassembled WGS sequence"/>
</dbReference>
<evidence type="ECO:0000313" key="2">
    <source>
        <dbReference type="Proteomes" id="UP000294664"/>
    </source>
</evidence>
<name>A0A4R3LQ73_9HYPH</name>
<keyword evidence="2" id="KW-1185">Reference proteome</keyword>
<organism evidence="1 2">
    <name type="scientific">Aquabacter spiritensis</name>
    <dbReference type="NCBI Taxonomy" id="933073"/>
    <lineage>
        <taxon>Bacteria</taxon>
        <taxon>Pseudomonadati</taxon>
        <taxon>Pseudomonadota</taxon>
        <taxon>Alphaproteobacteria</taxon>
        <taxon>Hyphomicrobiales</taxon>
        <taxon>Xanthobacteraceae</taxon>
        <taxon>Aquabacter</taxon>
    </lineage>
</organism>
<dbReference type="EMBL" id="SMAI01000012">
    <property type="protein sequence ID" value="TCT02704.1"/>
    <property type="molecule type" value="Genomic_DNA"/>
</dbReference>
<protein>
    <submittedName>
        <fullName evidence="1">Uncharacterized protein</fullName>
    </submittedName>
</protein>
<comment type="caution">
    <text evidence="1">The sequence shown here is derived from an EMBL/GenBank/DDBJ whole genome shotgun (WGS) entry which is preliminary data.</text>
</comment>
<evidence type="ECO:0000313" key="1">
    <source>
        <dbReference type="EMBL" id="TCT02704.1"/>
    </source>
</evidence>
<gene>
    <name evidence="1" type="ORF">EDC64_112143</name>
</gene>
<proteinExistence type="predicted"/>
<reference evidence="1 2" key="1">
    <citation type="submission" date="2019-03" db="EMBL/GenBank/DDBJ databases">
        <title>Genomic Encyclopedia of Type Strains, Phase IV (KMG-IV): sequencing the most valuable type-strain genomes for metagenomic binning, comparative biology and taxonomic classification.</title>
        <authorList>
            <person name="Goeker M."/>
        </authorList>
    </citation>
    <scope>NUCLEOTIDE SEQUENCE [LARGE SCALE GENOMIC DNA]</scope>
    <source>
        <strain evidence="1 2">DSM 9035</strain>
    </source>
</reference>